<dbReference type="AlphaFoldDB" id="A0A9P4XGU2"/>
<dbReference type="Proteomes" id="UP000801864">
    <property type="component" value="Unassembled WGS sequence"/>
</dbReference>
<protein>
    <submittedName>
        <fullName evidence="1">Uncharacterized protein</fullName>
    </submittedName>
</protein>
<accession>A0A9P4XGU2</accession>
<reference evidence="1 2" key="1">
    <citation type="submission" date="2018-06" db="EMBL/GenBank/DDBJ databases">
        <title>Genome analysis of cellulolytic fungus Trichoderma lentiforme CFAM-422.</title>
        <authorList>
            <person name="Steindorff A.S."/>
            <person name="Formighieri E.F."/>
            <person name="Midorikawa G.E.O."/>
            <person name="Tamietti M.S."/>
            <person name="Ramos E.Z."/>
            <person name="Silva A.S."/>
            <person name="Bon E.P.S."/>
            <person name="Mendes T.D."/>
            <person name="Damaso M.C.T."/>
            <person name="Favaro L.C.L."/>
        </authorList>
    </citation>
    <scope>NUCLEOTIDE SEQUENCE [LARGE SCALE GENOMIC DNA]</scope>
    <source>
        <strain evidence="1 2">CFAM-422</strain>
    </source>
</reference>
<organism evidence="1 2">
    <name type="scientific">Trichoderma lentiforme</name>
    <dbReference type="NCBI Taxonomy" id="1567552"/>
    <lineage>
        <taxon>Eukaryota</taxon>
        <taxon>Fungi</taxon>
        <taxon>Dikarya</taxon>
        <taxon>Ascomycota</taxon>
        <taxon>Pezizomycotina</taxon>
        <taxon>Sordariomycetes</taxon>
        <taxon>Hypocreomycetidae</taxon>
        <taxon>Hypocreales</taxon>
        <taxon>Hypocreaceae</taxon>
        <taxon>Trichoderma</taxon>
    </lineage>
</organism>
<sequence length="127" mass="14309">MIGGVHVPGSISVVCPQYALRKKRWHQSLAMIKDKDAFAPSSTDQPHLWLHQSMTCRLTVSSIRSYGCIGKRRVLTDIYQLVAKLVWTLDTALDPGEDVATFERDATDAFMMTYGELRSTFKLSETL</sequence>
<keyword evidence="2" id="KW-1185">Reference proteome</keyword>
<evidence type="ECO:0000313" key="2">
    <source>
        <dbReference type="Proteomes" id="UP000801864"/>
    </source>
</evidence>
<gene>
    <name evidence="1" type="ORF">CFAM422_006392</name>
</gene>
<name>A0A9P4XGU2_9HYPO</name>
<comment type="caution">
    <text evidence="1">The sequence shown here is derived from an EMBL/GenBank/DDBJ whole genome shotgun (WGS) entry which is preliminary data.</text>
</comment>
<dbReference type="EMBL" id="QLNT01000010">
    <property type="protein sequence ID" value="KAF3071603.1"/>
    <property type="molecule type" value="Genomic_DNA"/>
</dbReference>
<evidence type="ECO:0000313" key="1">
    <source>
        <dbReference type="EMBL" id="KAF3071603.1"/>
    </source>
</evidence>
<proteinExistence type="predicted"/>